<evidence type="ECO:0000256" key="3">
    <source>
        <dbReference type="ARBA" id="ARBA00022692"/>
    </source>
</evidence>
<dbReference type="Gene3D" id="1.20.1250.20">
    <property type="entry name" value="MFS general substrate transporter like domains"/>
    <property type="match status" value="2"/>
</dbReference>
<dbReference type="SUPFAM" id="SSF103473">
    <property type="entry name" value="MFS general substrate transporter"/>
    <property type="match status" value="1"/>
</dbReference>
<comment type="subcellular location">
    <subcellularLocation>
        <location evidence="1">Membrane</location>
        <topology evidence="1">Multi-pass membrane protein</topology>
    </subcellularLocation>
</comment>
<gene>
    <name evidence="8" type="ORF">NA56DRAFT_705015</name>
</gene>
<dbReference type="EMBL" id="KZ613486">
    <property type="protein sequence ID" value="PMD20203.1"/>
    <property type="molecule type" value="Genomic_DNA"/>
</dbReference>
<name>A0A2J6Q1Q3_9HELO</name>
<evidence type="ECO:0000256" key="1">
    <source>
        <dbReference type="ARBA" id="ARBA00004141"/>
    </source>
</evidence>
<evidence type="ECO:0000256" key="6">
    <source>
        <dbReference type="SAM" id="MobiDB-lite"/>
    </source>
</evidence>
<evidence type="ECO:0000256" key="2">
    <source>
        <dbReference type="ARBA" id="ARBA00022448"/>
    </source>
</evidence>
<evidence type="ECO:0000313" key="9">
    <source>
        <dbReference type="Proteomes" id="UP000235672"/>
    </source>
</evidence>
<dbReference type="PANTHER" id="PTHR43791">
    <property type="entry name" value="PERMEASE-RELATED"/>
    <property type="match status" value="1"/>
</dbReference>
<dbReference type="STRING" id="1745343.A0A2J6Q1Q3"/>
<keyword evidence="9" id="KW-1185">Reference proteome</keyword>
<dbReference type="GO" id="GO:0022857">
    <property type="term" value="F:transmembrane transporter activity"/>
    <property type="evidence" value="ECO:0007669"/>
    <property type="project" value="InterPro"/>
</dbReference>
<feature type="transmembrane region" description="Helical" evidence="7">
    <location>
        <begin position="156"/>
        <end position="176"/>
    </location>
</feature>
<feature type="transmembrane region" description="Helical" evidence="7">
    <location>
        <begin position="305"/>
        <end position="325"/>
    </location>
</feature>
<dbReference type="InterPro" id="IPR011701">
    <property type="entry name" value="MFS"/>
</dbReference>
<feature type="transmembrane region" description="Helical" evidence="7">
    <location>
        <begin position="346"/>
        <end position="369"/>
    </location>
</feature>
<protein>
    <submittedName>
        <fullName evidence="8">MFS general substrate transporter</fullName>
    </submittedName>
</protein>
<keyword evidence="3 7" id="KW-0812">Transmembrane</keyword>
<accession>A0A2J6Q1Q3</accession>
<organism evidence="8 9">
    <name type="scientific">Hyaloscypha hepaticicola</name>
    <dbReference type="NCBI Taxonomy" id="2082293"/>
    <lineage>
        <taxon>Eukaryota</taxon>
        <taxon>Fungi</taxon>
        <taxon>Dikarya</taxon>
        <taxon>Ascomycota</taxon>
        <taxon>Pezizomycotina</taxon>
        <taxon>Leotiomycetes</taxon>
        <taxon>Helotiales</taxon>
        <taxon>Hyaloscyphaceae</taxon>
        <taxon>Hyaloscypha</taxon>
    </lineage>
</organism>
<dbReference type="InterPro" id="IPR005828">
    <property type="entry name" value="MFS_sugar_transport-like"/>
</dbReference>
<keyword evidence="2" id="KW-0813">Transport</keyword>
<feature type="compositionally biased region" description="Polar residues" evidence="6">
    <location>
        <begin position="27"/>
        <end position="40"/>
    </location>
</feature>
<evidence type="ECO:0000256" key="5">
    <source>
        <dbReference type="ARBA" id="ARBA00023136"/>
    </source>
</evidence>
<feature type="region of interest" description="Disordered" evidence="6">
    <location>
        <begin position="1"/>
        <end position="67"/>
    </location>
</feature>
<dbReference type="PANTHER" id="PTHR43791:SF57">
    <property type="entry name" value="MAJOR FACILITATOR SUPERFAMILY (MFS) PROFILE DOMAIN-CONTAINING PROTEIN"/>
    <property type="match status" value="1"/>
</dbReference>
<dbReference type="Pfam" id="PF00083">
    <property type="entry name" value="Sugar_tr"/>
    <property type="match status" value="1"/>
</dbReference>
<keyword evidence="4 7" id="KW-1133">Transmembrane helix</keyword>
<feature type="transmembrane region" description="Helical" evidence="7">
    <location>
        <begin position="242"/>
        <end position="267"/>
    </location>
</feature>
<dbReference type="Pfam" id="PF07690">
    <property type="entry name" value="MFS_1"/>
    <property type="match status" value="1"/>
</dbReference>
<feature type="transmembrane region" description="Helical" evidence="7">
    <location>
        <begin position="87"/>
        <end position="106"/>
    </location>
</feature>
<feature type="transmembrane region" description="Helical" evidence="7">
    <location>
        <begin position="126"/>
        <end position="144"/>
    </location>
</feature>
<evidence type="ECO:0000256" key="4">
    <source>
        <dbReference type="ARBA" id="ARBA00022989"/>
    </source>
</evidence>
<reference evidence="8 9" key="1">
    <citation type="submission" date="2016-05" db="EMBL/GenBank/DDBJ databases">
        <title>A degradative enzymes factory behind the ericoid mycorrhizal symbiosis.</title>
        <authorList>
            <consortium name="DOE Joint Genome Institute"/>
            <person name="Martino E."/>
            <person name="Morin E."/>
            <person name="Grelet G."/>
            <person name="Kuo A."/>
            <person name="Kohler A."/>
            <person name="Daghino S."/>
            <person name="Barry K."/>
            <person name="Choi C."/>
            <person name="Cichocki N."/>
            <person name="Clum A."/>
            <person name="Copeland A."/>
            <person name="Hainaut M."/>
            <person name="Haridas S."/>
            <person name="Labutti K."/>
            <person name="Lindquist E."/>
            <person name="Lipzen A."/>
            <person name="Khouja H.-R."/>
            <person name="Murat C."/>
            <person name="Ohm R."/>
            <person name="Olson A."/>
            <person name="Spatafora J."/>
            <person name="Veneault-Fourrey C."/>
            <person name="Henrissat B."/>
            <person name="Grigoriev I."/>
            <person name="Martin F."/>
            <person name="Perotto S."/>
        </authorList>
    </citation>
    <scope>NUCLEOTIDE SEQUENCE [LARGE SCALE GENOMIC DNA]</scope>
    <source>
        <strain evidence="8 9">UAMH 7357</strain>
    </source>
</reference>
<sequence length="444" mass="49300">MRNWNSNDSLTLFQPSKKSSDQKGNEAETTTMAPDTSKSNAADPGLSQSKHGEKEKETSSSPAFAPTTLAASTPFTHAAEKKLLRKLNLHLIPFLALLCLLCYLDRTNVGNARLVNLEKDLGIKGLDYNIALSTFFPFYVAAEIRSNMMLKRTRPSIWFTFIMVCWGLIMTCMGLVQNFSGLLACRVFLGIVEGGLFPGVTTSSFLTPEERTEVQGRMLDDCSLSDDFHLKYAIQAFQDWKIWVTMLITIGSFTPLYSISLFLSTIINKLGYTANESQLMTVPVYVLACFCTICGSLASDKAGQRGPFIMGLALISITSFMMLISSAEPRIQYAGTFLAASGSLKLGVGIAMQVGFGNLGGAIAGFVYLSTDEPRFIKGHAILIGLISMSFILTTFMTYYYRRENHRRDALMRNKNMTIGDYSSDMKWEERERGDDASFFRYTV</sequence>
<dbReference type="InterPro" id="IPR036259">
    <property type="entry name" value="MFS_trans_sf"/>
</dbReference>
<evidence type="ECO:0000256" key="7">
    <source>
        <dbReference type="SAM" id="Phobius"/>
    </source>
</evidence>
<keyword evidence="5 7" id="KW-0472">Membrane</keyword>
<feature type="transmembrane region" description="Helical" evidence="7">
    <location>
        <begin position="279"/>
        <end position="299"/>
    </location>
</feature>
<feature type="compositionally biased region" description="Polar residues" evidence="6">
    <location>
        <begin position="1"/>
        <end position="17"/>
    </location>
</feature>
<dbReference type="OrthoDB" id="2962993at2759"/>
<dbReference type="GO" id="GO:0016020">
    <property type="term" value="C:membrane"/>
    <property type="evidence" value="ECO:0007669"/>
    <property type="project" value="UniProtKB-SubCell"/>
</dbReference>
<feature type="transmembrane region" description="Helical" evidence="7">
    <location>
        <begin position="381"/>
        <end position="401"/>
    </location>
</feature>
<dbReference type="Proteomes" id="UP000235672">
    <property type="component" value="Unassembled WGS sequence"/>
</dbReference>
<dbReference type="AlphaFoldDB" id="A0A2J6Q1Q3"/>
<proteinExistence type="predicted"/>
<evidence type="ECO:0000313" key="8">
    <source>
        <dbReference type="EMBL" id="PMD20203.1"/>
    </source>
</evidence>